<dbReference type="GO" id="GO:0016758">
    <property type="term" value="F:hexosyltransferase activity"/>
    <property type="evidence" value="ECO:0007669"/>
    <property type="project" value="InterPro"/>
</dbReference>
<dbReference type="EC" id="2.4.1.-" evidence="10"/>
<dbReference type="EMBL" id="JAGDFM010000066">
    <property type="protein sequence ID" value="KAG7388094.1"/>
    <property type="molecule type" value="Genomic_DNA"/>
</dbReference>
<evidence type="ECO:0000256" key="1">
    <source>
        <dbReference type="ARBA" id="ARBA00004323"/>
    </source>
</evidence>
<keyword evidence="12" id="KW-1185">Reference proteome</keyword>
<proteinExistence type="inferred from homology"/>
<dbReference type="OrthoDB" id="115198at2759"/>
<name>A0A8T1W7A7_9STRA</name>
<dbReference type="InterPro" id="IPR002659">
    <property type="entry name" value="Glyco_trans_31"/>
</dbReference>
<keyword evidence="8 10" id="KW-0333">Golgi apparatus</keyword>
<evidence type="ECO:0000256" key="5">
    <source>
        <dbReference type="ARBA" id="ARBA00022692"/>
    </source>
</evidence>
<keyword evidence="6" id="KW-0735">Signal-anchor</keyword>
<evidence type="ECO:0000313" key="11">
    <source>
        <dbReference type="EMBL" id="KAG7388094.1"/>
    </source>
</evidence>
<evidence type="ECO:0000256" key="3">
    <source>
        <dbReference type="ARBA" id="ARBA00022676"/>
    </source>
</evidence>
<evidence type="ECO:0000256" key="8">
    <source>
        <dbReference type="ARBA" id="ARBA00023034"/>
    </source>
</evidence>
<reference evidence="11" key="1">
    <citation type="submission" date="2021-02" db="EMBL/GenBank/DDBJ databases">
        <authorList>
            <person name="Palmer J.M."/>
        </authorList>
    </citation>
    <scope>NUCLEOTIDE SEQUENCE</scope>
    <source>
        <strain evidence="11">SCRP734</strain>
    </source>
</reference>
<dbReference type="GO" id="GO:0000139">
    <property type="term" value="C:Golgi membrane"/>
    <property type="evidence" value="ECO:0007669"/>
    <property type="project" value="UniProtKB-SubCell"/>
</dbReference>
<comment type="subcellular location">
    <subcellularLocation>
        <location evidence="1 10">Golgi apparatus membrane</location>
        <topology evidence="1 10">Single-pass type II membrane protein</topology>
    </subcellularLocation>
</comment>
<evidence type="ECO:0000256" key="4">
    <source>
        <dbReference type="ARBA" id="ARBA00022679"/>
    </source>
</evidence>
<evidence type="ECO:0000256" key="7">
    <source>
        <dbReference type="ARBA" id="ARBA00022989"/>
    </source>
</evidence>
<keyword evidence="9" id="KW-0472">Membrane</keyword>
<sequence length="403" mass="46060">MKEYEAYYADARFCVELNGLWKKCKTPGGPPTVFRLLPEGNYTAEAYITDKTGEARYHETEVVTFTVVGSREYNLRNGELAEKSRIEQQFPENIDLVRWAELENEVESIEVKAFMHLSAAEFPGAKFVMLVDDDVYLKIDQLSENLRKANRPKLYFGEVWSVKFTNKQEPIRDPESPYHLPADQYPMPHLLPYASGPHYVVAMDNVRFISKNYWRLSSMNGLEDVSSGFWLRTMQVHAQHTRDFSSVRSSMAWEDNLVSFADLSPLGIRSIHANVLRNRSFFHGFHSVTWHRHLNSIPELEEMLQRPTQAAKASPSLQLETLVDASAPDRVTVIVSTPSHAGTKWQFLSSVESVETFTQKLVTQARLLFPDPTPTLTTTLLHELQRVLRLPPPFATSEAHFLG</sequence>
<comment type="caution">
    <text evidence="11">The sequence shown here is derived from an EMBL/GenBank/DDBJ whole genome shotgun (WGS) entry which is preliminary data.</text>
</comment>
<keyword evidence="7" id="KW-1133">Transmembrane helix</keyword>
<dbReference type="Pfam" id="PF01762">
    <property type="entry name" value="Galactosyl_T"/>
    <property type="match status" value="1"/>
</dbReference>
<evidence type="ECO:0000256" key="6">
    <source>
        <dbReference type="ARBA" id="ARBA00022968"/>
    </source>
</evidence>
<accession>A0A8T1W7A7</accession>
<organism evidence="11 12">
    <name type="scientific">Phytophthora pseudosyringae</name>
    <dbReference type="NCBI Taxonomy" id="221518"/>
    <lineage>
        <taxon>Eukaryota</taxon>
        <taxon>Sar</taxon>
        <taxon>Stramenopiles</taxon>
        <taxon>Oomycota</taxon>
        <taxon>Peronosporomycetes</taxon>
        <taxon>Peronosporales</taxon>
        <taxon>Peronosporaceae</taxon>
        <taxon>Phytophthora</taxon>
    </lineage>
</organism>
<dbReference type="PANTHER" id="PTHR11214">
    <property type="entry name" value="BETA-1,3-N-ACETYLGLUCOSAMINYLTRANSFERASE"/>
    <property type="match status" value="1"/>
</dbReference>
<evidence type="ECO:0000256" key="2">
    <source>
        <dbReference type="ARBA" id="ARBA00008661"/>
    </source>
</evidence>
<dbReference type="Proteomes" id="UP000694044">
    <property type="component" value="Unassembled WGS sequence"/>
</dbReference>
<evidence type="ECO:0000256" key="9">
    <source>
        <dbReference type="ARBA" id="ARBA00023136"/>
    </source>
</evidence>
<gene>
    <name evidence="11" type="primary">B3GALT4_7</name>
    <name evidence="11" type="ORF">PHYPSEUDO_013054</name>
</gene>
<evidence type="ECO:0000256" key="10">
    <source>
        <dbReference type="RuleBase" id="RU363063"/>
    </source>
</evidence>
<evidence type="ECO:0000313" key="12">
    <source>
        <dbReference type="Proteomes" id="UP000694044"/>
    </source>
</evidence>
<keyword evidence="4" id="KW-0808">Transferase</keyword>
<dbReference type="PANTHER" id="PTHR11214:SF3">
    <property type="entry name" value="BETA-1,3-GALACTOSYLTRANSFERASE 6"/>
    <property type="match status" value="1"/>
</dbReference>
<keyword evidence="5" id="KW-0812">Transmembrane</keyword>
<comment type="similarity">
    <text evidence="2 10">Belongs to the glycosyltransferase 31 family.</text>
</comment>
<keyword evidence="3 10" id="KW-0328">Glycosyltransferase</keyword>
<protein>
    <recommendedName>
        <fullName evidence="10">Hexosyltransferase</fullName>
        <ecNumber evidence="10">2.4.1.-</ecNumber>
    </recommendedName>
</protein>
<dbReference type="AlphaFoldDB" id="A0A8T1W7A7"/>